<evidence type="ECO:0000313" key="2">
    <source>
        <dbReference type="Proteomes" id="UP000801492"/>
    </source>
</evidence>
<dbReference type="AlphaFoldDB" id="A0A8K0CTH8"/>
<comment type="caution">
    <text evidence="1">The sequence shown here is derived from an EMBL/GenBank/DDBJ whole genome shotgun (WGS) entry which is preliminary data.</text>
</comment>
<evidence type="ECO:0000313" key="1">
    <source>
        <dbReference type="EMBL" id="KAF2891336.1"/>
    </source>
</evidence>
<dbReference type="EMBL" id="VTPC01034145">
    <property type="protein sequence ID" value="KAF2891336.1"/>
    <property type="molecule type" value="Genomic_DNA"/>
</dbReference>
<reference evidence="1" key="1">
    <citation type="submission" date="2019-08" db="EMBL/GenBank/DDBJ databases">
        <title>The genome of the North American firefly Photinus pyralis.</title>
        <authorList>
            <consortium name="Photinus pyralis genome working group"/>
            <person name="Fallon T.R."/>
            <person name="Sander Lower S.E."/>
            <person name="Weng J.-K."/>
        </authorList>
    </citation>
    <scope>NUCLEOTIDE SEQUENCE</scope>
    <source>
        <strain evidence="1">TRF0915ILg1</strain>
        <tissue evidence="1">Whole body</tissue>
    </source>
</reference>
<accession>A0A8K0CTH8</accession>
<dbReference type="Proteomes" id="UP000801492">
    <property type="component" value="Unassembled WGS sequence"/>
</dbReference>
<gene>
    <name evidence="1" type="ORF">ILUMI_14838</name>
</gene>
<protein>
    <submittedName>
        <fullName evidence="1">Uncharacterized protein</fullName>
    </submittedName>
</protein>
<name>A0A8K0CTH8_IGNLU</name>
<proteinExistence type="predicted"/>
<dbReference type="OrthoDB" id="6782168at2759"/>
<organism evidence="1 2">
    <name type="scientific">Ignelater luminosus</name>
    <name type="common">Cucubano</name>
    <name type="synonym">Pyrophorus luminosus</name>
    <dbReference type="NCBI Taxonomy" id="2038154"/>
    <lineage>
        <taxon>Eukaryota</taxon>
        <taxon>Metazoa</taxon>
        <taxon>Ecdysozoa</taxon>
        <taxon>Arthropoda</taxon>
        <taxon>Hexapoda</taxon>
        <taxon>Insecta</taxon>
        <taxon>Pterygota</taxon>
        <taxon>Neoptera</taxon>
        <taxon>Endopterygota</taxon>
        <taxon>Coleoptera</taxon>
        <taxon>Polyphaga</taxon>
        <taxon>Elateriformia</taxon>
        <taxon>Elateroidea</taxon>
        <taxon>Elateridae</taxon>
        <taxon>Agrypninae</taxon>
        <taxon>Pyrophorini</taxon>
        <taxon>Ignelater</taxon>
    </lineage>
</organism>
<sequence length="97" mass="11969">MKRLRIHIFGISDVGWPGIDQKWKKIKTELMQAAADKLNIIQKQKKQNWMTTEILKVMEERRRNKNWDHVKYKELNRMIRKRIKEAKEEYMTENVER</sequence>
<keyword evidence="2" id="KW-1185">Reference proteome</keyword>